<dbReference type="SUPFAM" id="SSF88713">
    <property type="entry name" value="Glycoside hydrolase/deacetylase"/>
    <property type="match status" value="1"/>
</dbReference>
<protein>
    <submittedName>
        <fullName evidence="2">Polysaccharide deacetylase family protein</fullName>
    </submittedName>
</protein>
<accession>A0ABT7AVM0</accession>
<dbReference type="EMBL" id="JAQOSP010000090">
    <property type="protein sequence ID" value="MDJ1170449.1"/>
    <property type="molecule type" value="Genomic_DNA"/>
</dbReference>
<feature type="domain" description="NodB homology" evidence="1">
    <location>
        <begin position="32"/>
        <end position="218"/>
    </location>
</feature>
<keyword evidence="3" id="KW-1185">Reference proteome</keyword>
<gene>
    <name evidence="2" type="ORF">PMG71_13510</name>
</gene>
<evidence type="ECO:0000259" key="1">
    <source>
        <dbReference type="PROSITE" id="PS51677"/>
    </source>
</evidence>
<dbReference type="InterPro" id="IPR011330">
    <property type="entry name" value="Glyco_hydro/deAcase_b/a-brl"/>
</dbReference>
<proteinExistence type="predicted"/>
<dbReference type="InterPro" id="IPR002509">
    <property type="entry name" value="NODB_dom"/>
</dbReference>
<dbReference type="PANTHER" id="PTHR10587:SF137">
    <property type="entry name" value="4-DEOXY-4-FORMAMIDO-L-ARABINOSE-PHOSPHOUNDECAPRENOL DEFORMYLASE ARND-RELATED"/>
    <property type="match status" value="1"/>
</dbReference>
<evidence type="ECO:0000313" key="2">
    <source>
        <dbReference type="EMBL" id="MDJ1170449.1"/>
    </source>
</evidence>
<reference evidence="2 3" key="1">
    <citation type="submission" date="2023-01" db="EMBL/GenBank/DDBJ databases">
        <title>Novel diversity within Roseofilum (Cyanobacteria; Desertifilaceae) from marine benthic mats with descriptions of four novel species.</title>
        <authorList>
            <person name="Wang Y."/>
            <person name="Berthold D.E."/>
            <person name="Hu J."/>
            <person name="Lefler F.W."/>
            <person name="Laughinghouse H.D. IV."/>
        </authorList>
    </citation>
    <scope>NUCLEOTIDE SEQUENCE [LARGE SCALE GENOMIC DNA]</scope>
    <source>
        <strain evidence="2 3">BLCC-M154</strain>
    </source>
</reference>
<dbReference type="RefSeq" id="WP_283754206.1">
    <property type="nucleotide sequence ID" value="NZ_JAQOSP010000090.1"/>
</dbReference>
<dbReference type="Proteomes" id="UP001235303">
    <property type="component" value="Unassembled WGS sequence"/>
</dbReference>
<organism evidence="2 3">
    <name type="scientific">Roseofilum acuticapitatum BLCC-M154</name>
    <dbReference type="NCBI Taxonomy" id="3022444"/>
    <lineage>
        <taxon>Bacteria</taxon>
        <taxon>Bacillati</taxon>
        <taxon>Cyanobacteriota</taxon>
        <taxon>Cyanophyceae</taxon>
        <taxon>Desertifilales</taxon>
        <taxon>Desertifilaceae</taxon>
        <taxon>Roseofilum</taxon>
        <taxon>Roseofilum acuticapitatum</taxon>
    </lineage>
</organism>
<dbReference type="PANTHER" id="PTHR10587">
    <property type="entry name" value="GLYCOSYL TRANSFERASE-RELATED"/>
    <property type="match status" value="1"/>
</dbReference>
<dbReference type="PROSITE" id="PS51677">
    <property type="entry name" value="NODB"/>
    <property type="match status" value="1"/>
</dbReference>
<dbReference type="InterPro" id="IPR050248">
    <property type="entry name" value="Polysacc_deacetylase_ArnD"/>
</dbReference>
<dbReference type="CDD" id="cd10917">
    <property type="entry name" value="CE4_NodB_like_6s_7s"/>
    <property type="match status" value="1"/>
</dbReference>
<evidence type="ECO:0000313" key="3">
    <source>
        <dbReference type="Proteomes" id="UP001235303"/>
    </source>
</evidence>
<sequence>MSLQFYPLYPILYQGLKSLFPACLWRGNPDQKAIALTFDDGPHPQYTLELLQVLETHQVKANFFWLGQRVKQYPEVAKAVYNQGHWIGLHGYTHQNFPQLTPEQLYQGLYQTQTAILEACNLDGKKRSQFRDVRPPNGVFTPQTLELLKEWNYRPVMWTVVPEDWVNPGVPLVVKRVIETVCPGSLIVLHDGLYGGQSVAETTEQILPLLLEQEYQIVSIDQLWRSTVK</sequence>
<dbReference type="Pfam" id="PF01522">
    <property type="entry name" value="Polysacc_deac_1"/>
    <property type="match status" value="1"/>
</dbReference>
<dbReference type="Gene3D" id="3.20.20.370">
    <property type="entry name" value="Glycoside hydrolase/deacetylase"/>
    <property type="match status" value="1"/>
</dbReference>
<comment type="caution">
    <text evidence="2">The sequence shown here is derived from an EMBL/GenBank/DDBJ whole genome shotgun (WGS) entry which is preliminary data.</text>
</comment>
<name>A0ABT7AVM0_9CYAN</name>